<evidence type="ECO:0000256" key="7">
    <source>
        <dbReference type="PROSITE-ProRule" id="PRU01373"/>
    </source>
</evidence>
<evidence type="ECO:0000256" key="3">
    <source>
        <dbReference type="ARBA" id="ARBA00022679"/>
    </source>
</evidence>
<dbReference type="NCBIfam" id="NF004785">
    <property type="entry name" value="PRK06132.1-2"/>
    <property type="match status" value="1"/>
</dbReference>
<feature type="active site" description="Nucleophile" evidence="7">
    <location>
        <position position="86"/>
    </location>
</feature>
<dbReference type="RefSeq" id="WP_187715429.1">
    <property type="nucleotide sequence ID" value="NZ_CP060780.1"/>
</dbReference>
<evidence type="ECO:0000313" key="9">
    <source>
        <dbReference type="EMBL" id="QNP44007.1"/>
    </source>
</evidence>
<proteinExistence type="inferred from homology"/>
<dbReference type="PROSITE" id="PS52029">
    <property type="entry name" value="LD_TPASE"/>
    <property type="match status" value="1"/>
</dbReference>
<protein>
    <submittedName>
        <fullName evidence="9">L,D-transpeptidase family protein</fullName>
    </submittedName>
</protein>
<name>A0ABX6T507_9SPHN</name>
<keyword evidence="4 7" id="KW-0133">Cell shape</keyword>
<sequence length="274" mass="29054">MLLVVNLASQRAILFRNGVPIAASTVSSGKPGYETPLGVFTILQKIKTHFSSTYNNAPMPNMQRLTWKGIALHAGNLPGYPASHGCIRLPAGFSALLFGATELGMTVVITSVPTAPTGSDAPSLASTAAPGPDIPIARAPYEWHPERSPAHDDSIVSVVVSIADGRAVVLRNGIEIGSAPVRVTGETRPMAYVMRSWDESGQKWLKVQFGGEGEGMEVVPGEGKRFETPVMFRHDVMSVLKPGSVIIVTPASLQSGSTGREQTIIEEEEAKPAS</sequence>
<evidence type="ECO:0000256" key="5">
    <source>
        <dbReference type="ARBA" id="ARBA00022984"/>
    </source>
</evidence>
<dbReference type="Gene3D" id="2.40.440.10">
    <property type="entry name" value="L,D-transpeptidase catalytic domain-like"/>
    <property type="match status" value="1"/>
</dbReference>
<evidence type="ECO:0000256" key="4">
    <source>
        <dbReference type="ARBA" id="ARBA00022960"/>
    </source>
</evidence>
<feature type="active site" description="Proton donor/acceptor" evidence="7">
    <location>
        <position position="73"/>
    </location>
</feature>
<dbReference type="Pfam" id="PF03734">
    <property type="entry name" value="YkuD"/>
    <property type="match status" value="1"/>
</dbReference>
<keyword evidence="5 7" id="KW-0573">Peptidoglycan synthesis</keyword>
<keyword evidence="3" id="KW-0808">Transferase</keyword>
<dbReference type="InterPro" id="IPR038063">
    <property type="entry name" value="Transpep_catalytic_dom"/>
</dbReference>
<dbReference type="PANTHER" id="PTHR30582">
    <property type="entry name" value="L,D-TRANSPEPTIDASE"/>
    <property type="match status" value="1"/>
</dbReference>
<keyword evidence="10" id="KW-1185">Reference proteome</keyword>
<dbReference type="EMBL" id="CP060780">
    <property type="protein sequence ID" value="QNP44007.1"/>
    <property type="molecule type" value="Genomic_DNA"/>
</dbReference>
<evidence type="ECO:0000313" key="10">
    <source>
        <dbReference type="Proteomes" id="UP000516134"/>
    </source>
</evidence>
<evidence type="ECO:0000256" key="1">
    <source>
        <dbReference type="ARBA" id="ARBA00004752"/>
    </source>
</evidence>
<dbReference type="InterPro" id="IPR005490">
    <property type="entry name" value="LD_TPept_cat_dom"/>
</dbReference>
<dbReference type="PANTHER" id="PTHR30582:SF2">
    <property type="entry name" value="L,D-TRANSPEPTIDASE YCIB-RELATED"/>
    <property type="match status" value="1"/>
</dbReference>
<dbReference type="CDD" id="cd16913">
    <property type="entry name" value="YkuD_like"/>
    <property type="match status" value="1"/>
</dbReference>
<dbReference type="Proteomes" id="UP000516134">
    <property type="component" value="Chromosome"/>
</dbReference>
<gene>
    <name evidence="9" type="ORF">H9L15_05280</name>
</gene>
<feature type="domain" description="L,D-TPase catalytic" evidence="8">
    <location>
        <begin position="1"/>
        <end position="110"/>
    </location>
</feature>
<reference evidence="9 10" key="1">
    <citation type="submission" date="2020-08" db="EMBL/GenBank/DDBJ databases">
        <title>Genome sequence of Sphingomonas daechungensis KACC 18115T.</title>
        <authorList>
            <person name="Hyun D.-W."/>
            <person name="Bae J.-W."/>
        </authorList>
    </citation>
    <scope>NUCLEOTIDE SEQUENCE [LARGE SCALE GENOMIC DNA]</scope>
    <source>
        <strain evidence="9 10">KACC 18115</strain>
    </source>
</reference>
<evidence type="ECO:0000256" key="2">
    <source>
        <dbReference type="ARBA" id="ARBA00005992"/>
    </source>
</evidence>
<keyword evidence="6 7" id="KW-0961">Cell wall biogenesis/degradation</keyword>
<comment type="similarity">
    <text evidence="2">Belongs to the YkuD family.</text>
</comment>
<dbReference type="SUPFAM" id="SSF141523">
    <property type="entry name" value="L,D-transpeptidase catalytic domain-like"/>
    <property type="match status" value="1"/>
</dbReference>
<evidence type="ECO:0000259" key="8">
    <source>
        <dbReference type="PROSITE" id="PS52029"/>
    </source>
</evidence>
<evidence type="ECO:0000256" key="6">
    <source>
        <dbReference type="ARBA" id="ARBA00023316"/>
    </source>
</evidence>
<comment type="pathway">
    <text evidence="1 7">Cell wall biogenesis; peptidoglycan biosynthesis.</text>
</comment>
<organism evidence="9 10">
    <name type="scientific">Sphingomonas daechungensis</name>
    <dbReference type="NCBI Taxonomy" id="1176646"/>
    <lineage>
        <taxon>Bacteria</taxon>
        <taxon>Pseudomonadati</taxon>
        <taxon>Pseudomonadota</taxon>
        <taxon>Alphaproteobacteria</taxon>
        <taxon>Sphingomonadales</taxon>
        <taxon>Sphingomonadaceae</taxon>
        <taxon>Sphingomonas</taxon>
    </lineage>
</organism>
<accession>A0ABX6T507</accession>
<dbReference type="InterPro" id="IPR050979">
    <property type="entry name" value="LD-transpeptidase"/>
</dbReference>